<sequence length="398" mass="43972">MSLVGNLEDLGLGDILQIVSLSQKSGVLTLRSRNREGKVIFLNGKVVQASSSVFPESFGDFLMRRGVIDFETFKGALALRKSLNPQIPLETVLFQNFGISPNALQEALRARIEAIVYSFFGWSDGTFAFELGEVEEWAESGAEGERQILQQGLNTQFLAIEGSRMIDERRHRDLHEPSPVPLRPPGESPSVFGPEQREASVYDFASDLLKEIGEGDAVAASSKSLRSGALKQLQGMVQELNNAALGGGILLLVLRFASEFMNRAVIFMVKEKEIVGLGQFGIEFEDELADARIRKIKIPVDEPSIFTEVLFEKVSRKLALEDCLWDNYLKDALGGAEPEEVFVGPLLSEGRVVAILYGDNLPQALSVGETEALEIFLMHAGLTMEKNLLERRLRDQTP</sequence>
<organism evidence="2 3">
    <name type="scientific">Trichloromonas acetexigens</name>
    <dbReference type="NCBI Taxonomy" id="38815"/>
    <lineage>
        <taxon>Bacteria</taxon>
        <taxon>Pseudomonadati</taxon>
        <taxon>Thermodesulfobacteriota</taxon>
        <taxon>Desulfuromonadia</taxon>
        <taxon>Desulfuromonadales</taxon>
        <taxon>Trichloromonadaceae</taxon>
        <taxon>Trichloromonas</taxon>
    </lineage>
</organism>
<accession>A0A550JKT3</accession>
<dbReference type="InterPro" id="IPR025497">
    <property type="entry name" value="PatA-like_N"/>
</dbReference>
<feature type="domain" description="PatA-like N-terminal" evidence="1">
    <location>
        <begin position="5"/>
        <end position="169"/>
    </location>
</feature>
<evidence type="ECO:0000313" key="2">
    <source>
        <dbReference type="EMBL" id="TRO83820.1"/>
    </source>
</evidence>
<proteinExistence type="predicted"/>
<dbReference type="Pfam" id="PF14332">
    <property type="entry name" value="DUF4388"/>
    <property type="match status" value="1"/>
</dbReference>
<dbReference type="InterPro" id="IPR029016">
    <property type="entry name" value="GAF-like_dom_sf"/>
</dbReference>
<dbReference type="EMBL" id="VJVV01000001">
    <property type="protein sequence ID" value="TRO83820.1"/>
    <property type="molecule type" value="Genomic_DNA"/>
</dbReference>
<dbReference type="PANTHER" id="PTHR36304:SF4">
    <property type="entry name" value="DUF4388 DOMAIN-CONTAINING PROTEIN"/>
    <property type="match status" value="1"/>
</dbReference>
<dbReference type="Proteomes" id="UP000317155">
    <property type="component" value="Unassembled WGS sequence"/>
</dbReference>
<evidence type="ECO:0000259" key="1">
    <source>
        <dbReference type="Pfam" id="PF14332"/>
    </source>
</evidence>
<comment type="caution">
    <text evidence="2">The sequence shown here is derived from an EMBL/GenBank/DDBJ whole genome shotgun (WGS) entry which is preliminary data.</text>
</comment>
<protein>
    <submittedName>
        <fullName evidence="2">DUF4388 domain-containing protein</fullName>
    </submittedName>
</protein>
<name>A0A550JKT3_9BACT</name>
<reference evidence="2 3" key="1">
    <citation type="submission" date="2019-07" db="EMBL/GenBank/DDBJ databases">
        <title>Insights of Desulfuromonas acetexigens electromicrobiology.</title>
        <authorList>
            <person name="Katuri K."/>
            <person name="Sapireddy V."/>
            <person name="Shaw D.R."/>
            <person name="Saikaly P."/>
        </authorList>
    </citation>
    <scope>NUCLEOTIDE SEQUENCE [LARGE SCALE GENOMIC DNA]</scope>
    <source>
        <strain evidence="2 3">2873</strain>
    </source>
</reference>
<dbReference type="OrthoDB" id="9812510at2"/>
<dbReference type="SUPFAM" id="SSF55781">
    <property type="entry name" value="GAF domain-like"/>
    <property type="match status" value="1"/>
</dbReference>
<evidence type="ECO:0000313" key="3">
    <source>
        <dbReference type="Proteomes" id="UP000317155"/>
    </source>
</evidence>
<gene>
    <name evidence="2" type="ORF">FL622_01150</name>
</gene>
<keyword evidence="3" id="KW-1185">Reference proteome</keyword>
<dbReference type="Gene3D" id="3.30.450.40">
    <property type="match status" value="1"/>
</dbReference>
<dbReference type="PANTHER" id="PTHR36304">
    <property type="entry name" value="DOMAIN GTPASE-ACTIVATING PROTEIN, PUTATIVE-RELATED-RELATED"/>
    <property type="match status" value="1"/>
</dbReference>
<dbReference type="AlphaFoldDB" id="A0A550JKT3"/>
<dbReference type="RefSeq" id="WP_092052578.1">
    <property type="nucleotide sequence ID" value="NZ_FOJJ01000001.1"/>
</dbReference>